<evidence type="ECO:0000313" key="3">
    <source>
        <dbReference type="Proteomes" id="UP001230188"/>
    </source>
</evidence>
<evidence type="ECO:0000313" key="2">
    <source>
        <dbReference type="EMBL" id="KAJ8600505.1"/>
    </source>
</evidence>
<dbReference type="Gene3D" id="3.40.50.150">
    <property type="entry name" value="Vaccinia Virus protein VP39"/>
    <property type="match status" value="1"/>
</dbReference>
<dbReference type="InterPro" id="IPR029063">
    <property type="entry name" value="SAM-dependent_MTases_sf"/>
</dbReference>
<dbReference type="AlphaFoldDB" id="A0AAD7U9U0"/>
<dbReference type="Pfam" id="PF12847">
    <property type="entry name" value="Methyltransf_18"/>
    <property type="match status" value="1"/>
</dbReference>
<gene>
    <name evidence="2" type="ORF">CTAYLR_010062</name>
</gene>
<keyword evidence="3" id="KW-1185">Reference proteome</keyword>
<dbReference type="SUPFAM" id="SSF53335">
    <property type="entry name" value="S-adenosyl-L-methionine-dependent methyltransferases"/>
    <property type="match status" value="1"/>
</dbReference>
<comment type="caution">
    <text evidence="2">The sequence shown here is derived from an EMBL/GenBank/DDBJ whole genome shotgun (WGS) entry which is preliminary data.</text>
</comment>
<dbReference type="Proteomes" id="UP001230188">
    <property type="component" value="Unassembled WGS sequence"/>
</dbReference>
<dbReference type="PANTHER" id="PTHR38451">
    <property type="entry name" value="TRNA (ADENINE(22)-N(1))-METHYLTRANSFERASE"/>
    <property type="match status" value="1"/>
</dbReference>
<evidence type="ECO:0000256" key="1">
    <source>
        <dbReference type="SAM" id="SignalP"/>
    </source>
</evidence>
<reference evidence="2" key="1">
    <citation type="submission" date="2023-01" db="EMBL/GenBank/DDBJ databases">
        <title>Metagenome sequencing of chrysophaentin producing Chrysophaeum taylorii.</title>
        <authorList>
            <person name="Davison J."/>
            <person name="Bewley C."/>
        </authorList>
    </citation>
    <scope>NUCLEOTIDE SEQUENCE</scope>
    <source>
        <strain evidence="2">NIES-1699</strain>
    </source>
</reference>
<protein>
    <recommendedName>
        <fullName evidence="4">SAM-dependent methyltransferase</fullName>
    </recommendedName>
</protein>
<proteinExistence type="predicted"/>
<dbReference type="PANTHER" id="PTHR38451:SF1">
    <property type="entry name" value="TRNA (ADENINE(22)-N(1))-METHYLTRANSFERASE"/>
    <property type="match status" value="1"/>
</dbReference>
<feature type="signal peptide" evidence="1">
    <location>
        <begin position="1"/>
        <end position="19"/>
    </location>
</feature>
<organism evidence="2 3">
    <name type="scientific">Chrysophaeum taylorii</name>
    <dbReference type="NCBI Taxonomy" id="2483200"/>
    <lineage>
        <taxon>Eukaryota</taxon>
        <taxon>Sar</taxon>
        <taxon>Stramenopiles</taxon>
        <taxon>Ochrophyta</taxon>
        <taxon>Pelagophyceae</taxon>
        <taxon>Pelagomonadales</taxon>
        <taxon>Pelagomonadaceae</taxon>
        <taxon>Chrysophaeum</taxon>
    </lineage>
</organism>
<accession>A0AAD7U9U0</accession>
<evidence type="ECO:0008006" key="4">
    <source>
        <dbReference type="Google" id="ProtNLM"/>
    </source>
</evidence>
<keyword evidence="1" id="KW-0732">Signal</keyword>
<feature type="chain" id="PRO_5042226103" description="SAM-dependent methyltransferase" evidence="1">
    <location>
        <begin position="20"/>
        <end position="252"/>
    </location>
</feature>
<name>A0AAD7U9U0_9STRA</name>
<sequence>MISLLLTLSPRLSDLTALAQAPWSCGGDAGSAPRGLVADIGCDHGFVAAELCARGRDVVAVDIAREPLECARAHFASLGLAPLAFVESDGLADVDAETAIVAGLGGRTAARVIRDATRRDRGPRRYVLQPTQQFLAHARDLRLALHEGGYAPVKEVWRDDNPPNSPLRRPALRRGRRFLVTIMAERRCDGASPPTAIELLVGTRRIAVDATPAARLKYIVHHRDWLASIAAKTAAETSHLDAVRSWPCRAGH</sequence>
<dbReference type="EMBL" id="JAQMWT010000508">
    <property type="protein sequence ID" value="KAJ8600505.1"/>
    <property type="molecule type" value="Genomic_DNA"/>
</dbReference>